<organism evidence="4 5">
    <name type="scientific">Urochloa decumbens</name>
    <dbReference type="NCBI Taxonomy" id="240449"/>
    <lineage>
        <taxon>Eukaryota</taxon>
        <taxon>Viridiplantae</taxon>
        <taxon>Streptophyta</taxon>
        <taxon>Embryophyta</taxon>
        <taxon>Tracheophyta</taxon>
        <taxon>Spermatophyta</taxon>
        <taxon>Magnoliopsida</taxon>
        <taxon>Liliopsida</taxon>
        <taxon>Poales</taxon>
        <taxon>Poaceae</taxon>
        <taxon>PACMAD clade</taxon>
        <taxon>Panicoideae</taxon>
        <taxon>Panicodae</taxon>
        <taxon>Paniceae</taxon>
        <taxon>Melinidinae</taxon>
        <taxon>Urochloa</taxon>
    </lineage>
</organism>
<evidence type="ECO:0000256" key="2">
    <source>
        <dbReference type="SAM" id="MobiDB-lite"/>
    </source>
</evidence>
<accession>A0ABC9FDK6</accession>
<proteinExistence type="predicted"/>
<gene>
    <name evidence="4" type="ORF">URODEC1_LOCUS104581</name>
</gene>
<feature type="region of interest" description="Disordered" evidence="2">
    <location>
        <begin position="323"/>
        <end position="393"/>
    </location>
</feature>
<dbReference type="AlphaFoldDB" id="A0ABC9FDK6"/>
<dbReference type="PANTHER" id="PTHR46798">
    <property type="entry name" value="OS09G0511500 PROTEIN"/>
    <property type="match status" value="1"/>
</dbReference>
<reference evidence="5" key="1">
    <citation type="submission" date="2024-06" db="EMBL/GenBank/DDBJ databases">
        <authorList>
            <person name="Ryan C."/>
        </authorList>
    </citation>
    <scope>NUCLEOTIDE SEQUENCE [LARGE SCALE GENOMIC DNA]</scope>
</reference>
<dbReference type="CDD" id="cd16448">
    <property type="entry name" value="RING-H2"/>
    <property type="match status" value="1"/>
</dbReference>
<dbReference type="InterPro" id="IPR001841">
    <property type="entry name" value="Znf_RING"/>
</dbReference>
<name>A0ABC9FDK6_9POAL</name>
<evidence type="ECO:0000256" key="1">
    <source>
        <dbReference type="PROSITE-ProRule" id="PRU00175"/>
    </source>
</evidence>
<protein>
    <recommendedName>
        <fullName evidence="3">RING-type domain-containing protein</fullName>
    </recommendedName>
</protein>
<dbReference type="Pfam" id="PF13639">
    <property type="entry name" value="zf-RING_2"/>
    <property type="match status" value="1"/>
</dbReference>
<dbReference type="EMBL" id="OZ075116">
    <property type="protein sequence ID" value="CAL5073398.1"/>
    <property type="molecule type" value="Genomic_DNA"/>
</dbReference>
<dbReference type="SUPFAM" id="SSF57850">
    <property type="entry name" value="RING/U-box"/>
    <property type="match status" value="1"/>
</dbReference>
<keyword evidence="1" id="KW-0862">Zinc</keyword>
<dbReference type="Gene3D" id="3.30.40.10">
    <property type="entry name" value="Zinc/RING finger domain, C3HC4 (zinc finger)"/>
    <property type="match status" value="1"/>
</dbReference>
<dbReference type="SMART" id="SM00184">
    <property type="entry name" value="RING"/>
    <property type="match status" value="1"/>
</dbReference>
<feature type="region of interest" description="Disordered" evidence="2">
    <location>
        <begin position="209"/>
        <end position="303"/>
    </location>
</feature>
<sequence length="393" mass="43070">MDLNIPPPMSPAPELQLEQELAACSICLDSVLAASPGTRSVATLQCGHTFHLDCIGSAFNAKGIMQCPNCRHTENGNWLTANELQPSTDSDSHFAAVTRETFQVISGPGYNINRIRISSTSMEAHQLLSNLLQQPTVDGSNLLNSVFRNFELQSSSYHTTGMEGEPTAADLSNTQVFDESEPRNSEIEQHYLGATPMVDFVNRPTAPFGFELPRYDGSSQQQHSTQPTPGSGSSSVTPLRTSPAVTSRDHGRHRLMRGHVQQTVPQPATRSRPYTDPISRRNVRPRAASIASSIAASRAEDREPHDIYRAARAANLQNMVHNQQETASRRADQPNNLFGQWRSTAEPGTGSSQHNQENSGFPSGSTSELPPEFRSENGYYQSAGPSNWRNPFL</sequence>
<dbReference type="GO" id="GO:0008270">
    <property type="term" value="F:zinc ion binding"/>
    <property type="evidence" value="ECO:0007669"/>
    <property type="project" value="UniProtKB-KW"/>
</dbReference>
<feature type="domain" description="RING-type" evidence="3">
    <location>
        <begin position="24"/>
        <end position="71"/>
    </location>
</feature>
<feature type="compositionally biased region" description="Low complexity" evidence="2">
    <location>
        <begin position="286"/>
        <end position="297"/>
    </location>
</feature>
<feature type="compositionally biased region" description="Polar residues" evidence="2">
    <location>
        <begin position="349"/>
        <end position="368"/>
    </location>
</feature>
<dbReference type="PROSITE" id="PS50089">
    <property type="entry name" value="ZF_RING_2"/>
    <property type="match status" value="1"/>
</dbReference>
<keyword evidence="1" id="KW-0863">Zinc-finger</keyword>
<reference evidence="4 5" key="2">
    <citation type="submission" date="2024-10" db="EMBL/GenBank/DDBJ databases">
        <authorList>
            <person name="Ryan C."/>
        </authorList>
    </citation>
    <scope>NUCLEOTIDE SEQUENCE [LARGE SCALE GENOMIC DNA]</scope>
</reference>
<evidence type="ECO:0000313" key="5">
    <source>
        <dbReference type="Proteomes" id="UP001497457"/>
    </source>
</evidence>
<dbReference type="InterPro" id="IPR013083">
    <property type="entry name" value="Znf_RING/FYVE/PHD"/>
</dbReference>
<feature type="compositionally biased region" description="Polar residues" evidence="2">
    <location>
        <begin position="378"/>
        <end position="393"/>
    </location>
</feature>
<keyword evidence="1" id="KW-0479">Metal-binding</keyword>
<evidence type="ECO:0000259" key="3">
    <source>
        <dbReference type="PROSITE" id="PS50089"/>
    </source>
</evidence>
<dbReference type="PANTHER" id="PTHR46798:SF3">
    <property type="entry name" value="RING FINGER FAMILY PROTEIN"/>
    <property type="match status" value="1"/>
</dbReference>
<feature type="compositionally biased region" description="Low complexity" evidence="2">
    <location>
        <begin position="217"/>
        <end position="238"/>
    </location>
</feature>
<dbReference type="Proteomes" id="UP001497457">
    <property type="component" value="Chromosome 6rd"/>
</dbReference>
<evidence type="ECO:0000313" key="4">
    <source>
        <dbReference type="EMBL" id="CAL5073398.1"/>
    </source>
</evidence>
<keyword evidence="5" id="KW-1185">Reference proteome</keyword>
<feature type="compositionally biased region" description="Polar residues" evidence="2">
    <location>
        <begin position="333"/>
        <end position="343"/>
    </location>
</feature>
<feature type="compositionally biased region" description="Polar residues" evidence="2">
    <location>
        <begin position="260"/>
        <end position="269"/>
    </location>
</feature>
<dbReference type="InterPro" id="IPR044274">
    <property type="entry name" value="RFI2"/>
</dbReference>